<dbReference type="InterPro" id="IPR001506">
    <property type="entry name" value="Peptidase_M12A"/>
</dbReference>
<dbReference type="InterPro" id="IPR035914">
    <property type="entry name" value="Sperma_CUB_dom_sf"/>
</dbReference>
<keyword evidence="14" id="KW-1185">Reference proteome</keyword>
<organism evidence="14 15">
    <name type="scientific">Plectus sambesii</name>
    <dbReference type="NCBI Taxonomy" id="2011161"/>
    <lineage>
        <taxon>Eukaryota</taxon>
        <taxon>Metazoa</taxon>
        <taxon>Ecdysozoa</taxon>
        <taxon>Nematoda</taxon>
        <taxon>Chromadorea</taxon>
        <taxon>Plectida</taxon>
        <taxon>Plectina</taxon>
        <taxon>Plectoidea</taxon>
        <taxon>Plectidae</taxon>
        <taxon>Plectus</taxon>
    </lineage>
</organism>
<evidence type="ECO:0000256" key="6">
    <source>
        <dbReference type="ARBA" id="ARBA00023049"/>
    </source>
</evidence>
<dbReference type="PROSITE" id="PS01180">
    <property type="entry name" value="CUB"/>
    <property type="match status" value="2"/>
</dbReference>
<feature type="domain" description="Peptidase M12A" evidence="13">
    <location>
        <begin position="128"/>
        <end position="326"/>
    </location>
</feature>
<dbReference type="GO" id="GO:0008270">
    <property type="term" value="F:zinc ion binding"/>
    <property type="evidence" value="ECO:0007669"/>
    <property type="project" value="UniProtKB-UniRule"/>
</dbReference>
<dbReference type="Pfam" id="PF01400">
    <property type="entry name" value="Astacin"/>
    <property type="match status" value="1"/>
</dbReference>
<feature type="signal peptide" evidence="11">
    <location>
        <begin position="1"/>
        <end position="20"/>
    </location>
</feature>
<feature type="binding site" evidence="10">
    <location>
        <position position="231"/>
    </location>
    <ligand>
        <name>Zn(2+)</name>
        <dbReference type="ChEBI" id="CHEBI:29105"/>
        <note>catalytic</note>
    </ligand>
</feature>
<dbReference type="WBParaSite" id="PSAMB.scaffold111size77700.g2041.t1">
    <property type="protein sequence ID" value="PSAMB.scaffold111size77700.g2041.t1"/>
    <property type="gene ID" value="PSAMB.scaffold111size77700.g2041"/>
</dbReference>
<dbReference type="Gene3D" id="3.40.390.10">
    <property type="entry name" value="Collagenase (Catalytic Domain)"/>
    <property type="match status" value="1"/>
</dbReference>
<keyword evidence="5 10" id="KW-0862">Zinc</keyword>
<keyword evidence="1" id="KW-0245">EGF-like domain</keyword>
<evidence type="ECO:0000313" key="14">
    <source>
        <dbReference type="Proteomes" id="UP000887566"/>
    </source>
</evidence>
<evidence type="ECO:0000256" key="9">
    <source>
        <dbReference type="PROSITE-ProRule" id="PRU00059"/>
    </source>
</evidence>
<dbReference type="PRINTS" id="PR00480">
    <property type="entry name" value="ASTACIN"/>
</dbReference>
<dbReference type="SUPFAM" id="SSF55486">
    <property type="entry name" value="Metalloproteases ('zincins'), catalytic domain"/>
    <property type="match status" value="1"/>
</dbReference>
<feature type="active site" evidence="10">
    <location>
        <position position="222"/>
    </location>
</feature>
<dbReference type="InterPro" id="IPR024079">
    <property type="entry name" value="MetalloPept_cat_dom_sf"/>
</dbReference>
<keyword evidence="2 10" id="KW-0645">Protease</keyword>
<keyword evidence="6 10" id="KW-0482">Metalloprotease</keyword>
<dbReference type="GO" id="GO:0004222">
    <property type="term" value="F:metalloendopeptidase activity"/>
    <property type="evidence" value="ECO:0007669"/>
    <property type="project" value="UniProtKB-UniRule"/>
</dbReference>
<dbReference type="CDD" id="cd04280">
    <property type="entry name" value="ZnMc_astacin_like"/>
    <property type="match status" value="1"/>
</dbReference>
<dbReference type="PANTHER" id="PTHR10127:SF875">
    <property type="entry name" value="ZINC METALLOPROTEINASE NAS-28"/>
    <property type="match status" value="1"/>
</dbReference>
<evidence type="ECO:0000256" key="5">
    <source>
        <dbReference type="ARBA" id="ARBA00022833"/>
    </source>
</evidence>
<dbReference type="PANTHER" id="PTHR10127">
    <property type="entry name" value="DISCOIDIN, CUB, EGF, LAMININ , AND ZINC METALLOPROTEASE DOMAIN CONTAINING"/>
    <property type="match status" value="1"/>
</dbReference>
<dbReference type="EC" id="3.4.24.-" evidence="11"/>
<evidence type="ECO:0000256" key="1">
    <source>
        <dbReference type="ARBA" id="ARBA00022536"/>
    </source>
</evidence>
<evidence type="ECO:0000259" key="12">
    <source>
        <dbReference type="PROSITE" id="PS01180"/>
    </source>
</evidence>
<dbReference type="AlphaFoldDB" id="A0A914UN48"/>
<dbReference type="SUPFAM" id="SSF49854">
    <property type="entry name" value="Spermadhesin, CUB domain"/>
    <property type="match status" value="2"/>
</dbReference>
<protein>
    <recommendedName>
        <fullName evidence="11">Metalloendopeptidase</fullName>
        <ecNumber evidence="11">3.4.24.-</ecNumber>
    </recommendedName>
</protein>
<dbReference type="FunFam" id="3.40.390.10:FF:000028">
    <property type="entry name" value="Zinc metalloproteinase"/>
    <property type="match status" value="1"/>
</dbReference>
<keyword evidence="4 10" id="KW-0378">Hydrolase</keyword>
<accession>A0A914UN48</accession>
<evidence type="ECO:0000256" key="10">
    <source>
        <dbReference type="PROSITE-ProRule" id="PRU01211"/>
    </source>
</evidence>
<feature type="domain" description="CUB" evidence="12">
    <location>
        <begin position="519"/>
        <end position="641"/>
    </location>
</feature>
<evidence type="ECO:0000313" key="15">
    <source>
        <dbReference type="WBParaSite" id="PSAMB.scaffold111size77700.g2041.t1"/>
    </source>
</evidence>
<evidence type="ECO:0000256" key="3">
    <source>
        <dbReference type="ARBA" id="ARBA00022723"/>
    </source>
</evidence>
<evidence type="ECO:0000256" key="8">
    <source>
        <dbReference type="ARBA" id="ARBA00023180"/>
    </source>
</evidence>
<name>A0A914UN48_9BILA</name>
<sequence>MHALGAIAFIAFCIIHAAFGVDEPKVLELKNDINYAKIRQSFPNTPDAVLLNRRTKLESLNNKVISSIRKNLAPLNVTKNPKFDNLPGTPKDISVINGPIAPYLYQMDIELTDEQLNEVVSSDRKKRKATSYPSYKWPTKATGVIPYFFAANITSQKITIIQTAIKFWEDNTCLKFQLNGAGSNSLLFYNSPSCKSWIGMVGGQQGISIGDDCQNLGIITHEIGHALGFYHEQSRYDRDTYVSVNLANVETINAGNFAKATSAQMNLYNTPYDYGSVMHYGYEDFAIDSSIPVLIAADPRHRQTMGQRRAPSFLDVLTMNRHYGCDALCASYTTVCENGGYKDPNNCNQCKCPASFGGAFCQILAPAENGVCGASLTATTAWQSFSDTVGTTSTTDTPTTCYWHLNSPAGTTMEVKLTLTGGSCNAGCFWNSVEIKLDNDYTKTGIRHCCLADYSSTPYVSMTNKVPIIVYGNYQTAFTIQYRYVAAVTPAPTTTPATLNSCPSGQLFSTRTNSCISQCTSQVTSVTADWTQNQMSNAWLKPIPSSPHCYWPVLAPVGTRIEYQYPAVPGRVYAECTPGCTSTSFQVSDNYQTPSSTLYCCPNTLATLQGTTTSNLLLVVLYADNAGRGVSIVLNVRYIGTPSVTTVAPTGTCPVSGQISFRNQCIVPCPSLPLYQATAAWQSAALGPFSNYQPGCYIPFTGPAGTKAQVNVTSITTSSCSAGCAVTAVTFSDNMQPAVGTTYCCASDKPSFTATTNKAMLVIAGDLQLNFAYRYTT</sequence>
<keyword evidence="8" id="KW-0325">Glycoprotein</keyword>
<dbReference type="Proteomes" id="UP000887566">
    <property type="component" value="Unplaced"/>
</dbReference>
<keyword evidence="11" id="KW-0732">Signal</keyword>
<evidence type="ECO:0000256" key="11">
    <source>
        <dbReference type="RuleBase" id="RU361183"/>
    </source>
</evidence>
<dbReference type="InterPro" id="IPR000859">
    <property type="entry name" value="CUB_dom"/>
</dbReference>
<dbReference type="PROSITE" id="PS51864">
    <property type="entry name" value="ASTACIN"/>
    <property type="match status" value="1"/>
</dbReference>
<feature type="binding site" evidence="10">
    <location>
        <position position="225"/>
    </location>
    <ligand>
        <name>Zn(2+)</name>
        <dbReference type="ChEBI" id="CHEBI:29105"/>
        <note>catalytic</note>
    </ligand>
</feature>
<proteinExistence type="predicted"/>
<dbReference type="InterPro" id="IPR034035">
    <property type="entry name" value="Astacin-like_dom"/>
</dbReference>
<keyword evidence="3 10" id="KW-0479">Metal-binding</keyword>
<dbReference type="InterPro" id="IPR006026">
    <property type="entry name" value="Peptidase_Metallo"/>
</dbReference>
<feature type="binding site" evidence="10">
    <location>
        <position position="221"/>
    </location>
    <ligand>
        <name>Zn(2+)</name>
        <dbReference type="ChEBI" id="CHEBI:29105"/>
        <note>catalytic</note>
    </ligand>
</feature>
<comment type="cofactor">
    <cofactor evidence="10 11">
        <name>Zn(2+)</name>
        <dbReference type="ChEBI" id="CHEBI:29105"/>
    </cofactor>
    <text evidence="10 11">Binds 1 zinc ion per subunit.</text>
</comment>
<keyword evidence="7" id="KW-1015">Disulfide bond</keyword>
<evidence type="ECO:0000256" key="7">
    <source>
        <dbReference type="ARBA" id="ARBA00023157"/>
    </source>
</evidence>
<dbReference type="SMART" id="SM00235">
    <property type="entry name" value="ZnMc"/>
    <property type="match status" value="1"/>
</dbReference>
<comment type="caution">
    <text evidence="9">Lacks conserved residue(s) required for the propagation of feature annotation.</text>
</comment>
<evidence type="ECO:0000256" key="4">
    <source>
        <dbReference type="ARBA" id="ARBA00022801"/>
    </source>
</evidence>
<dbReference type="GO" id="GO:0018996">
    <property type="term" value="P:molting cycle, collagen and cuticulin-based cuticle"/>
    <property type="evidence" value="ECO:0007669"/>
    <property type="project" value="UniProtKB-ARBA"/>
</dbReference>
<evidence type="ECO:0000256" key="2">
    <source>
        <dbReference type="ARBA" id="ARBA00022670"/>
    </source>
</evidence>
<dbReference type="GO" id="GO:0006508">
    <property type="term" value="P:proteolysis"/>
    <property type="evidence" value="ECO:0007669"/>
    <property type="project" value="UniProtKB-KW"/>
</dbReference>
<feature type="domain" description="CUB" evidence="12">
    <location>
        <begin position="372"/>
        <end position="485"/>
    </location>
</feature>
<dbReference type="SMART" id="SM00042">
    <property type="entry name" value="CUB"/>
    <property type="match status" value="1"/>
</dbReference>
<evidence type="ECO:0000259" key="13">
    <source>
        <dbReference type="PROSITE" id="PS51864"/>
    </source>
</evidence>
<reference evidence="15" key="1">
    <citation type="submission" date="2022-11" db="UniProtKB">
        <authorList>
            <consortium name="WormBaseParasite"/>
        </authorList>
    </citation>
    <scope>IDENTIFICATION</scope>
</reference>
<feature type="chain" id="PRO_5038165529" description="Metalloendopeptidase" evidence="11">
    <location>
        <begin position="21"/>
        <end position="777"/>
    </location>
</feature>